<evidence type="ECO:0000256" key="1">
    <source>
        <dbReference type="ARBA" id="ARBA00007039"/>
    </source>
</evidence>
<dbReference type="Pfam" id="PF06673">
    <property type="entry name" value="L_lactis_ph-MCP"/>
    <property type="match status" value="1"/>
</dbReference>
<reference evidence="5" key="1">
    <citation type="journal article" date="2021" name="Proc. Natl. Acad. Sci. U.S.A.">
        <title>A Catalog of Tens of Thousands of Viruses from Human Metagenomes Reveals Hidden Associations with Chronic Diseases.</title>
        <authorList>
            <person name="Tisza M.J."/>
            <person name="Buck C.B."/>
        </authorList>
    </citation>
    <scope>NUCLEOTIDE SEQUENCE</scope>
    <source>
        <strain evidence="5">CtQNW6</strain>
    </source>
</reference>
<dbReference type="GO" id="GO:0009368">
    <property type="term" value="C:endopeptidase Clp complex"/>
    <property type="evidence" value="ECO:0007669"/>
    <property type="project" value="TreeGrafter"/>
</dbReference>
<dbReference type="InterPro" id="IPR029045">
    <property type="entry name" value="ClpP/crotonase-like_dom_sf"/>
</dbReference>
<proteinExistence type="inferred from homology"/>
<dbReference type="Gene3D" id="3.90.226.10">
    <property type="entry name" value="2-enoyl-CoA Hydratase, Chain A, domain 1"/>
    <property type="match status" value="1"/>
</dbReference>
<dbReference type="NCBIfam" id="NF045542">
    <property type="entry name" value="Clp_rel_HeadMat"/>
    <property type="match status" value="1"/>
</dbReference>
<dbReference type="GO" id="GO:0006515">
    <property type="term" value="P:protein quality control for misfolded or incompletely synthesized proteins"/>
    <property type="evidence" value="ECO:0007669"/>
    <property type="project" value="TreeGrafter"/>
</dbReference>
<accession>A0A8S5QVE3</accession>
<evidence type="ECO:0000256" key="4">
    <source>
        <dbReference type="SAM" id="MobiDB-lite"/>
    </source>
</evidence>
<keyword evidence="2" id="KW-0963">Cytoplasm</keyword>
<dbReference type="CDD" id="cd07016">
    <property type="entry name" value="S14_ClpP_1"/>
    <property type="match status" value="1"/>
</dbReference>
<name>A0A8S5QVE3_9CAUD</name>
<feature type="region of interest" description="Disordered" evidence="4">
    <location>
        <begin position="224"/>
        <end position="282"/>
    </location>
</feature>
<dbReference type="PANTHER" id="PTHR10381:SF70">
    <property type="entry name" value="ATP-DEPENDENT CLP PROTEASE PROTEOLYTIC SUBUNIT"/>
    <property type="match status" value="1"/>
</dbReference>
<evidence type="ECO:0000313" key="5">
    <source>
        <dbReference type="EMBL" id="DAE23174.1"/>
    </source>
</evidence>
<feature type="compositionally biased region" description="Acidic residues" evidence="4">
    <location>
        <begin position="258"/>
        <end position="281"/>
    </location>
</feature>
<dbReference type="SUPFAM" id="SSF52096">
    <property type="entry name" value="ClpP/crotonase"/>
    <property type="match status" value="1"/>
</dbReference>
<dbReference type="InterPro" id="IPR023562">
    <property type="entry name" value="ClpP/TepA"/>
</dbReference>
<evidence type="ECO:0000256" key="2">
    <source>
        <dbReference type="ARBA" id="ARBA00022490"/>
    </source>
</evidence>
<dbReference type="PRINTS" id="PR00127">
    <property type="entry name" value="CLPPROTEASEP"/>
</dbReference>
<dbReference type="GO" id="GO:0004252">
    <property type="term" value="F:serine-type endopeptidase activity"/>
    <property type="evidence" value="ECO:0007669"/>
    <property type="project" value="InterPro"/>
</dbReference>
<protein>
    <submittedName>
        <fullName evidence="5">Major capsid protein</fullName>
    </submittedName>
</protein>
<sequence length="633" mass="68575">MKFWKWSNSVSSNNQELILDGPIASDTWWGDEVTPDLFREELKQHAGDLTVVINSPGGDVFAGLAIYNALVNHNGNVTVRVDGLAASIASVIAMAGDKIIMSPGSMIMIHRPSVYAAGTVDDMEKAKDVLLKIEEGITPIYAKRTGLSDEKITELLEAETWMLADKAVELGFADEVSEAPEKQKQDEGVQNTMGMNFAFSMSAVKQADAKPMQSLVEQIKAKAEAEAAKAAEPAEETTTEPETKTDEPAAPEAAPEAEPADEAEQSEPEESTDNNPEEDTEMEPKDIAKMQVKEPADPAAVDKGTVVNYLDTPKALEDFADVLVAQAGAGAAAVREAWMDKLEANGVQMAVTGADKLFPAPVVEAVESAFKAGGPIWNLVDKTGLDAYNTAWDTNTDGALGHQAGKDKKEATIAIENRVLEGQYIYKYLTLDKETIRKNKSTGSLLRYVLQELPKRIIASIERAIVIGDGLADASDDKIKSFISVKADAKAGNVFAKTYTPKSGESRRTAILNARDLIETEGDVYIIAKRGYLTALKDERGTDKHMLYTPGVNILEDLELAGKFTPQWFNDTNDAENDAYLVVFNKYKVVGDQSIESYTNFALKQNKHEYLQEIFAGGGLSGIAAAVAIKHVA</sequence>
<organism evidence="5">
    <name type="scientific">Siphoviridae sp. ctQNW6</name>
    <dbReference type="NCBI Taxonomy" id="2826328"/>
    <lineage>
        <taxon>Viruses</taxon>
        <taxon>Duplodnaviria</taxon>
        <taxon>Heunggongvirae</taxon>
        <taxon>Uroviricota</taxon>
        <taxon>Caudoviricetes</taxon>
    </lineage>
</organism>
<dbReference type="SUPFAM" id="SSF56563">
    <property type="entry name" value="Major capsid protein gp5"/>
    <property type="match status" value="1"/>
</dbReference>
<dbReference type="GO" id="GO:0051117">
    <property type="term" value="F:ATPase binding"/>
    <property type="evidence" value="ECO:0007669"/>
    <property type="project" value="TreeGrafter"/>
</dbReference>
<keyword evidence="3" id="KW-0378">Hydrolase</keyword>
<evidence type="ECO:0000256" key="3">
    <source>
        <dbReference type="ARBA" id="ARBA00022801"/>
    </source>
</evidence>
<feature type="compositionally biased region" description="Low complexity" evidence="4">
    <location>
        <begin position="248"/>
        <end position="257"/>
    </location>
</feature>
<dbReference type="InterPro" id="IPR009559">
    <property type="entry name" value="Lactococcus_phage_c2_MCP"/>
</dbReference>
<dbReference type="GO" id="GO:0004176">
    <property type="term" value="F:ATP-dependent peptidase activity"/>
    <property type="evidence" value="ECO:0007669"/>
    <property type="project" value="InterPro"/>
</dbReference>
<dbReference type="InterPro" id="IPR001907">
    <property type="entry name" value="ClpP"/>
</dbReference>
<comment type="similarity">
    <text evidence="1">Belongs to the peptidase S14 family.</text>
</comment>
<dbReference type="EMBL" id="BK015749">
    <property type="protein sequence ID" value="DAE23174.1"/>
    <property type="molecule type" value="Genomic_DNA"/>
</dbReference>
<dbReference type="PANTHER" id="PTHR10381">
    <property type="entry name" value="ATP-DEPENDENT CLP PROTEASE PROTEOLYTIC SUBUNIT"/>
    <property type="match status" value="1"/>
</dbReference>
<dbReference type="Pfam" id="PF00574">
    <property type="entry name" value="CLP_protease"/>
    <property type="match status" value="1"/>
</dbReference>